<dbReference type="Proteomes" id="UP000053555">
    <property type="component" value="Unassembled WGS sequence"/>
</dbReference>
<feature type="domain" description="DUF7271" evidence="1">
    <location>
        <begin position="11"/>
        <end position="63"/>
    </location>
</feature>
<protein>
    <recommendedName>
        <fullName evidence="1">DUF7271 domain-containing protein</fullName>
    </recommendedName>
</protein>
<sequence>MLQTMGSYLPTDFRRALGIHEGLVVHFAAPDRNTSFYLHFMPPLDRQTSGRPYSTTRTYVFTINITNRIISTPTPLDLNILLLNHPVVIRFRGCLSKMVYKLSLHLSTNSRDTTT</sequence>
<dbReference type="AlphaFoldDB" id="A0A0B2PZK9"/>
<organism evidence="2">
    <name type="scientific">Glycine soja</name>
    <name type="common">Wild soybean</name>
    <dbReference type="NCBI Taxonomy" id="3848"/>
    <lineage>
        <taxon>Eukaryota</taxon>
        <taxon>Viridiplantae</taxon>
        <taxon>Streptophyta</taxon>
        <taxon>Embryophyta</taxon>
        <taxon>Tracheophyta</taxon>
        <taxon>Spermatophyta</taxon>
        <taxon>Magnoliopsida</taxon>
        <taxon>eudicotyledons</taxon>
        <taxon>Gunneridae</taxon>
        <taxon>Pentapetalae</taxon>
        <taxon>rosids</taxon>
        <taxon>fabids</taxon>
        <taxon>Fabales</taxon>
        <taxon>Fabaceae</taxon>
        <taxon>Papilionoideae</taxon>
        <taxon>50 kb inversion clade</taxon>
        <taxon>NPAAA clade</taxon>
        <taxon>indigoferoid/millettioid clade</taxon>
        <taxon>Phaseoleae</taxon>
        <taxon>Glycine</taxon>
        <taxon>Glycine subgen. Soja</taxon>
    </lineage>
</organism>
<reference evidence="2" key="1">
    <citation type="submission" date="2014-07" db="EMBL/GenBank/DDBJ databases">
        <title>Identification of a novel salt tolerance gene in wild soybean by whole-genome sequencing.</title>
        <authorList>
            <person name="Lam H.-M."/>
            <person name="Qi X."/>
            <person name="Li M.-W."/>
            <person name="Liu X."/>
            <person name="Xie M."/>
            <person name="Ni M."/>
            <person name="Xu X."/>
        </authorList>
    </citation>
    <scope>NUCLEOTIDE SEQUENCE [LARGE SCALE GENOMIC DNA]</scope>
    <source>
        <tissue evidence="2">Root</tissue>
    </source>
</reference>
<evidence type="ECO:0000313" key="2">
    <source>
        <dbReference type="EMBL" id="KHN13119.1"/>
    </source>
</evidence>
<proteinExistence type="predicted"/>
<evidence type="ECO:0000259" key="1">
    <source>
        <dbReference type="Pfam" id="PF23935"/>
    </source>
</evidence>
<gene>
    <name evidence="2" type="ORF">glysoja_044777</name>
</gene>
<dbReference type="EMBL" id="KN662791">
    <property type="protein sequence ID" value="KHN13119.1"/>
    <property type="molecule type" value="Genomic_DNA"/>
</dbReference>
<dbReference type="Pfam" id="PF23935">
    <property type="entry name" value="DUF7271"/>
    <property type="match status" value="1"/>
</dbReference>
<accession>A0A0B2PZK9</accession>
<name>A0A0B2PZK9_GLYSO</name>
<dbReference type="InterPro" id="IPR055695">
    <property type="entry name" value="DUF7271"/>
</dbReference>